<evidence type="ECO:0000313" key="2">
    <source>
        <dbReference type="Proteomes" id="UP000184041"/>
    </source>
</evidence>
<dbReference type="STRING" id="1194090.SAMN05443144_113152"/>
<dbReference type="AlphaFoldDB" id="A0A1M5ESI4"/>
<accession>A0A1M5ESI4</accession>
<gene>
    <name evidence="1" type="ORF">SAMN05443144_113152</name>
</gene>
<dbReference type="Proteomes" id="UP000184041">
    <property type="component" value="Unassembled WGS sequence"/>
</dbReference>
<evidence type="ECO:0000313" key="1">
    <source>
        <dbReference type="EMBL" id="SHF82147.1"/>
    </source>
</evidence>
<reference evidence="1 2" key="1">
    <citation type="submission" date="2016-11" db="EMBL/GenBank/DDBJ databases">
        <authorList>
            <person name="Jaros S."/>
            <person name="Januszkiewicz K."/>
            <person name="Wedrychowicz H."/>
        </authorList>
    </citation>
    <scope>NUCLEOTIDE SEQUENCE [LARGE SCALE GENOMIC DNA]</scope>
    <source>
        <strain evidence="1 2">DSM 21986</strain>
    </source>
</reference>
<dbReference type="OrthoDB" id="1495423at2"/>
<protein>
    <recommendedName>
        <fullName evidence="3">Macrophage migration inhibitory factor (MIF)</fullName>
    </recommendedName>
</protein>
<evidence type="ECO:0008006" key="3">
    <source>
        <dbReference type="Google" id="ProtNLM"/>
    </source>
</evidence>
<name>A0A1M5ESI4_9BACT</name>
<sequence>MPIANCFIKDKHVSQQELQELTERWAEQVNVDIKDICLTFIPNCMQGGQQYDVLVNLYLPSLWDQDNIKQIQKSLLNILKGFFGTEASEIFIMTSIIRSGHVVEDGEIVEW</sequence>
<proteinExistence type="predicted"/>
<dbReference type="EMBL" id="FQUS01000013">
    <property type="protein sequence ID" value="SHF82147.1"/>
    <property type="molecule type" value="Genomic_DNA"/>
</dbReference>
<organism evidence="1 2">
    <name type="scientific">Fodinibius roseus</name>
    <dbReference type="NCBI Taxonomy" id="1194090"/>
    <lineage>
        <taxon>Bacteria</taxon>
        <taxon>Pseudomonadati</taxon>
        <taxon>Balneolota</taxon>
        <taxon>Balneolia</taxon>
        <taxon>Balneolales</taxon>
        <taxon>Balneolaceae</taxon>
        <taxon>Fodinibius</taxon>
    </lineage>
</organism>
<keyword evidence="2" id="KW-1185">Reference proteome</keyword>
<dbReference type="RefSeq" id="WP_073065069.1">
    <property type="nucleotide sequence ID" value="NZ_FQUS01000013.1"/>
</dbReference>